<accession>X1JSC4</accession>
<protein>
    <submittedName>
        <fullName evidence="1">Uncharacterized protein</fullName>
    </submittedName>
</protein>
<comment type="caution">
    <text evidence="1">The sequence shown here is derived from an EMBL/GenBank/DDBJ whole genome shotgun (WGS) entry which is preliminary data.</text>
</comment>
<feature type="non-terminal residue" evidence="1">
    <location>
        <position position="1"/>
    </location>
</feature>
<organism evidence="1">
    <name type="scientific">marine sediment metagenome</name>
    <dbReference type="NCBI Taxonomy" id="412755"/>
    <lineage>
        <taxon>unclassified sequences</taxon>
        <taxon>metagenomes</taxon>
        <taxon>ecological metagenomes</taxon>
    </lineage>
</organism>
<sequence length="30" mass="3395">PPWLSGRAADSSNKFYYAVIVICRPWVQLG</sequence>
<gene>
    <name evidence="1" type="ORF">S03H2_55548</name>
</gene>
<proteinExistence type="predicted"/>
<dbReference type="EMBL" id="BARU01035490">
    <property type="protein sequence ID" value="GAH81179.1"/>
    <property type="molecule type" value="Genomic_DNA"/>
</dbReference>
<reference evidence="1" key="1">
    <citation type="journal article" date="2014" name="Front. Microbiol.">
        <title>High frequency of phylogenetically diverse reductive dehalogenase-homologous genes in deep subseafloor sedimentary metagenomes.</title>
        <authorList>
            <person name="Kawai M."/>
            <person name="Futagami T."/>
            <person name="Toyoda A."/>
            <person name="Takaki Y."/>
            <person name="Nishi S."/>
            <person name="Hori S."/>
            <person name="Arai W."/>
            <person name="Tsubouchi T."/>
            <person name="Morono Y."/>
            <person name="Uchiyama I."/>
            <person name="Ito T."/>
            <person name="Fujiyama A."/>
            <person name="Inagaki F."/>
            <person name="Takami H."/>
        </authorList>
    </citation>
    <scope>NUCLEOTIDE SEQUENCE</scope>
    <source>
        <strain evidence="1">Expedition CK06-06</strain>
    </source>
</reference>
<name>X1JSC4_9ZZZZ</name>
<evidence type="ECO:0000313" key="1">
    <source>
        <dbReference type="EMBL" id="GAH81179.1"/>
    </source>
</evidence>
<dbReference type="AlphaFoldDB" id="X1JSC4"/>